<dbReference type="SUPFAM" id="SSF54427">
    <property type="entry name" value="NTF2-like"/>
    <property type="match status" value="1"/>
</dbReference>
<accession>A0ABT3KV78</accession>
<dbReference type="RefSeq" id="WP_265282539.1">
    <property type="nucleotide sequence ID" value="NZ_QZCW01000002.1"/>
</dbReference>
<protein>
    <recommendedName>
        <fullName evidence="1">SnoaL-like domain-containing protein</fullName>
    </recommendedName>
</protein>
<keyword evidence="3" id="KW-1185">Reference proteome</keyword>
<sequence length="149" mass="16716">MNLTPPGETLALRHTLQALAIDYWYEVDFNWGQNAHAYYTEDAVFTTSQKSRTGRAMIADFYRTRQARGARTSLHVVQNFRAQPSAPDRAQCNYLMSLFAADGAGVLASRPAIMIADVRETVVRQADGGWLYALRTLRPLFRDDTPTTG</sequence>
<evidence type="ECO:0000259" key="1">
    <source>
        <dbReference type="Pfam" id="PF13577"/>
    </source>
</evidence>
<proteinExistence type="predicted"/>
<dbReference type="Gene3D" id="3.10.450.50">
    <property type="match status" value="1"/>
</dbReference>
<name>A0ABT3KV78_9BURK</name>
<evidence type="ECO:0000313" key="2">
    <source>
        <dbReference type="EMBL" id="MCW5322180.1"/>
    </source>
</evidence>
<gene>
    <name evidence="2" type="ORF">D5039_13775</name>
</gene>
<evidence type="ECO:0000313" key="3">
    <source>
        <dbReference type="Proteomes" id="UP001208935"/>
    </source>
</evidence>
<dbReference type="InterPro" id="IPR032710">
    <property type="entry name" value="NTF2-like_dom_sf"/>
</dbReference>
<dbReference type="Pfam" id="PF13577">
    <property type="entry name" value="SnoaL_4"/>
    <property type="match status" value="1"/>
</dbReference>
<dbReference type="InterPro" id="IPR037401">
    <property type="entry name" value="SnoaL-like"/>
</dbReference>
<feature type="domain" description="SnoaL-like" evidence="1">
    <location>
        <begin position="9"/>
        <end position="133"/>
    </location>
</feature>
<organism evidence="2 3">
    <name type="scientific">Verminephrobacter aporrectodeae subsp. tuberculatae</name>
    <dbReference type="NCBI Taxonomy" id="1110392"/>
    <lineage>
        <taxon>Bacteria</taxon>
        <taxon>Pseudomonadati</taxon>
        <taxon>Pseudomonadota</taxon>
        <taxon>Betaproteobacteria</taxon>
        <taxon>Burkholderiales</taxon>
        <taxon>Comamonadaceae</taxon>
        <taxon>Verminephrobacter</taxon>
    </lineage>
</organism>
<dbReference type="EMBL" id="QZCW01000002">
    <property type="protein sequence ID" value="MCW5322180.1"/>
    <property type="molecule type" value="Genomic_DNA"/>
</dbReference>
<dbReference type="CDD" id="cd00531">
    <property type="entry name" value="NTF2_like"/>
    <property type="match status" value="1"/>
</dbReference>
<reference evidence="3" key="1">
    <citation type="submission" date="2023-07" db="EMBL/GenBank/DDBJ databases">
        <title>Verminephrobacter genomes.</title>
        <authorList>
            <person name="Lund M.B."/>
        </authorList>
    </citation>
    <scope>NUCLEOTIDE SEQUENCE [LARGE SCALE GENOMIC DNA]</scope>
    <source>
        <strain evidence="3">AtM5-05</strain>
    </source>
</reference>
<comment type="caution">
    <text evidence="2">The sequence shown here is derived from an EMBL/GenBank/DDBJ whole genome shotgun (WGS) entry which is preliminary data.</text>
</comment>
<dbReference type="Proteomes" id="UP001208935">
    <property type="component" value="Unassembled WGS sequence"/>
</dbReference>